<dbReference type="RefSeq" id="WP_349431765.1">
    <property type="nucleotide sequence ID" value="NZ_CP157743.1"/>
</dbReference>
<dbReference type="AlphaFoldDB" id="A0AAU7NUY3"/>
<proteinExistence type="predicted"/>
<evidence type="ECO:0000259" key="2">
    <source>
        <dbReference type="PROSITE" id="PS51782"/>
    </source>
</evidence>
<feature type="domain" description="LysM" evidence="2">
    <location>
        <begin position="32"/>
        <end position="80"/>
    </location>
</feature>
<feature type="signal peptide" evidence="1">
    <location>
        <begin position="1"/>
        <end position="20"/>
    </location>
</feature>
<dbReference type="InterPro" id="IPR052196">
    <property type="entry name" value="Bact_Kbp"/>
</dbReference>
<protein>
    <submittedName>
        <fullName evidence="3">LysM domain-containing protein</fullName>
    </submittedName>
</protein>
<sequence>MAFRAIFGAFIPLFFSAAIMADTLKINPAHPEQYIVVKGDTLWDISGKFLQHPWQWPQLWKKNPHIENPHLIYPGDRLSFSYVDGEPRLTLSKTVKLSPTIRESSLEEAVKLIPTDAISQFLASPKVVNEKDLANSPYVIDFAGEHLVAGAGDRIYVRAITDPESLSYTVYRQGEAYIRPGTDEILGYEANYIADTTLQTTGDPATLLINKSDSEIRIGDRLMVSAAGELALNYFPHPPKDEISGSIISVLNGVSQIGQHNIIVIDRGSADGVETGHVFDIYQRGRIVNDNYQIPGETVTVQLPDEIAGVLMVFRPFEKVSYALVMEATAAIHVLDKVKTP</sequence>
<dbReference type="CDD" id="cd00118">
    <property type="entry name" value="LysM"/>
    <property type="match status" value="1"/>
</dbReference>
<dbReference type="EMBL" id="CP157743">
    <property type="protein sequence ID" value="XBS20805.1"/>
    <property type="molecule type" value="Genomic_DNA"/>
</dbReference>
<accession>A0AAU7NUY3</accession>
<feature type="chain" id="PRO_5043997625" evidence="1">
    <location>
        <begin position="21"/>
        <end position="341"/>
    </location>
</feature>
<name>A0AAU7NUY3_9GAMM</name>
<gene>
    <name evidence="3" type="ORF">Q9L42_001350</name>
</gene>
<organism evidence="3 4">
    <name type="scientific">Methylomarinum roseum</name>
    <dbReference type="NCBI Taxonomy" id="3067653"/>
    <lineage>
        <taxon>Bacteria</taxon>
        <taxon>Pseudomonadati</taxon>
        <taxon>Pseudomonadota</taxon>
        <taxon>Gammaproteobacteria</taxon>
        <taxon>Methylococcales</taxon>
        <taxon>Methylococcaceae</taxon>
        <taxon>Methylomarinum</taxon>
    </lineage>
</organism>
<reference evidence="3 4" key="1">
    <citation type="journal article" date="2024" name="Microbiology">
        <title>Methylomarinum rosea sp. nov., a novel halophilic methanotrophic bacterium from the hypersaline Lake Elton.</title>
        <authorList>
            <person name="Suleimanov R.Z."/>
            <person name="Oshkin I.Y."/>
            <person name="Danilova O.V."/>
            <person name="Suzina N.E."/>
            <person name="Dedysh S.N."/>
        </authorList>
    </citation>
    <scope>NUCLEOTIDE SEQUENCE [LARGE SCALE GENOMIC DNA]</scope>
    <source>
        <strain evidence="3 4">Ch1-1</strain>
    </source>
</reference>
<evidence type="ECO:0000256" key="1">
    <source>
        <dbReference type="SAM" id="SignalP"/>
    </source>
</evidence>
<evidence type="ECO:0000313" key="4">
    <source>
        <dbReference type="Proteomes" id="UP001225378"/>
    </source>
</evidence>
<dbReference type="InterPro" id="IPR036779">
    <property type="entry name" value="LysM_dom_sf"/>
</dbReference>
<dbReference type="Pfam" id="PF01476">
    <property type="entry name" value="LysM"/>
    <property type="match status" value="1"/>
</dbReference>
<dbReference type="PROSITE" id="PS51782">
    <property type="entry name" value="LYSM"/>
    <property type="match status" value="1"/>
</dbReference>
<dbReference type="Proteomes" id="UP001225378">
    <property type="component" value="Chromosome"/>
</dbReference>
<dbReference type="SUPFAM" id="SSF54106">
    <property type="entry name" value="LysM domain"/>
    <property type="match status" value="1"/>
</dbReference>
<keyword evidence="1" id="KW-0732">Signal</keyword>
<dbReference type="Gene3D" id="3.10.350.10">
    <property type="entry name" value="LysM domain"/>
    <property type="match status" value="1"/>
</dbReference>
<keyword evidence="4" id="KW-1185">Reference proteome</keyword>
<evidence type="ECO:0000313" key="3">
    <source>
        <dbReference type="EMBL" id="XBS20805.1"/>
    </source>
</evidence>
<dbReference type="InterPro" id="IPR018392">
    <property type="entry name" value="LysM"/>
</dbReference>
<dbReference type="KEGG" id="mech:Q9L42_001350"/>
<dbReference type="PANTHER" id="PTHR34700:SF4">
    <property type="entry name" value="PHAGE-LIKE ELEMENT PBSX PROTEIN XKDP"/>
    <property type="match status" value="1"/>
</dbReference>
<dbReference type="PANTHER" id="PTHR34700">
    <property type="entry name" value="POTASSIUM BINDING PROTEIN KBP"/>
    <property type="match status" value="1"/>
</dbReference>
<dbReference type="SMART" id="SM00257">
    <property type="entry name" value="LysM"/>
    <property type="match status" value="1"/>
</dbReference>